<dbReference type="AlphaFoldDB" id="A0AAW1BWZ3"/>
<dbReference type="SMART" id="SM00228">
    <property type="entry name" value="PDZ"/>
    <property type="match status" value="1"/>
</dbReference>
<dbReference type="FunFam" id="2.30.42.10:FF:000103">
    <property type="entry name" value="membrane-associated guanylate kinase, WW and PDZ domain-containing protein 1 isoform X2"/>
    <property type="match status" value="1"/>
</dbReference>
<evidence type="ECO:0000313" key="3">
    <source>
        <dbReference type="Proteomes" id="UP001474421"/>
    </source>
</evidence>
<organism evidence="2 3">
    <name type="scientific">Crotalus adamanteus</name>
    <name type="common">Eastern diamondback rattlesnake</name>
    <dbReference type="NCBI Taxonomy" id="8729"/>
    <lineage>
        <taxon>Eukaryota</taxon>
        <taxon>Metazoa</taxon>
        <taxon>Chordata</taxon>
        <taxon>Craniata</taxon>
        <taxon>Vertebrata</taxon>
        <taxon>Euteleostomi</taxon>
        <taxon>Lepidosauria</taxon>
        <taxon>Squamata</taxon>
        <taxon>Bifurcata</taxon>
        <taxon>Unidentata</taxon>
        <taxon>Episquamata</taxon>
        <taxon>Toxicofera</taxon>
        <taxon>Serpentes</taxon>
        <taxon>Colubroidea</taxon>
        <taxon>Viperidae</taxon>
        <taxon>Crotalinae</taxon>
        <taxon>Crotalus</taxon>
    </lineage>
</organism>
<dbReference type="Proteomes" id="UP001474421">
    <property type="component" value="Unassembled WGS sequence"/>
</dbReference>
<dbReference type="GO" id="GO:0005911">
    <property type="term" value="C:cell-cell junction"/>
    <property type="evidence" value="ECO:0007669"/>
    <property type="project" value="TreeGrafter"/>
</dbReference>
<keyword evidence="2" id="KW-0808">Transferase</keyword>
<dbReference type="SUPFAM" id="SSF50156">
    <property type="entry name" value="PDZ domain-like"/>
    <property type="match status" value="1"/>
</dbReference>
<dbReference type="Gene3D" id="2.30.42.10">
    <property type="match status" value="1"/>
</dbReference>
<name>A0AAW1BWZ3_CROAD</name>
<keyword evidence="3" id="KW-1185">Reference proteome</keyword>
<dbReference type="InterPro" id="IPR036034">
    <property type="entry name" value="PDZ_sf"/>
</dbReference>
<dbReference type="PROSITE" id="PS50106">
    <property type="entry name" value="PDZ"/>
    <property type="match status" value="1"/>
</dbReference>
<feature type="domain" description="PDZ" evidence="1">
    <location>
        <begin position="17"/>
        <end position="105"/>
    </location>
</feature>
<dbReference type="InterPro" id="IPR001478">
    <property type="entry name" value="PDZ"/>
</dbReference>
<dbReference type="GO" id="GO:0005737">
    <property type="term" value="C:cytoplasm"/>
    <property type="evidence" value="ECO:0007669"/>
    <property type="project" value="TreeGrafter"/>
</dbReference>
<evidence type="ECO:0000259" key="1">
    <source>
        <dbReference type="PROSITE" id="PS50106"/>
    </source>
</evidence>
<dbReference type="GO" id="GO:0016301">
    <property type="term" value="F:kinase activity"/>
    <property type="evidence" value="ECO:0007669"/>
    <property type="project" value="UniProtKB-KW"/>
</dbReference>
<proteinExistence type="predicted"/>
<accession>A0AAW1BWZ3</accession>
<sequence length="186" mass="20126">MSKVIQKKNHWSAKVHQATVSRNAQGQLGVTILGGAEYGEFPYVGAAEVDGEATLPGDNGEGKLGEGELLLEVQGVRVSGLPRYDVLEVIRSCKEPIVFKAVRQGESERRAAWQDLVRTSRRGGGRCAARSLCLHCFLPSAKGARVCEVCEGRLLVLKPFGGKMAFCQGINQAKEDFHWFAPSAGI</sequence>
<dbReference type="GO" id="GO:0007165">
    <property type="term" value="P:signal transduction"/>
    <property type="evidence" value="ECO:0007669"/>
    <property type="project" value="TreeGrafter"/>
</dbReference>
<dbReference type="PANTHER" id="PTHR10316:SF12">
    <property type="entry name" value="MEMBRANE-ASSOCIATED GUANYLATE KINASE, WW AND PDZ DOMAIN-CONTAINING PROTEIN 1"/>
    <property type="match status" value="1"/>
</dbReference>
<reference evidence="2 3" key="1">
    <citation type="journal article" date="2024" name="Proc. Natl. Acad. Sci. U.S.A.">
        <title>The genetic regulatory architecture and epigenomic basis for age-related changes in rattlesnake venom.</title>
        <authorList>
            <person name="Hogan M.P."/>
            <person name="Holding M.L."/>
            <person name="Nystrom G.S."/>
            <person name="Colston T.J."/>
            <person name="Bartlett D.A."/>
            <person name="Mason A.J."/>
            <person name="Ellsworth S.A."/>
            <person name="Rautsaw R.M."/>
            <person name="Lawrence K.C."/>
            <person name="Strickland J.L."/>
            <person name="He B."/>
            <person name="Fraser P."/>
            <person name="Margres M.J."/>
            <person name="Gilbert D.M."/>
            <person name="Gibbs H.L."/>
            <person name="Parkinson C.L."/>
            <person name="Rokyta D.R."/>
        </authorList>
    </citation>
    <scope>NUCLEOTIDE SEQUENCE [LARGE SCALE GENOMIC DNA]</scope>
    <source>
        <strain evidence="2">DRR0105</strain>
    </source>
</reference>
<dbReference type="PANTHER" id="PTHR10316">
    <property type="entry name" value="MEMBRANE ASSOCIATED GUANYLATE KINASE-RELATED"/>
    <property type="match status" value="1"/>
</dbReference>
<dbReference type="EMBL" id="JAOTOJ010000002">
    <property type="protein sequence ID" value="KAK9406037.1"/>
    <property type="molecule type" value="Genomic_DNA"/>
</dbReference>
<protein>
    <submittedName>
        <fullName evidence="2">Membrane-associated guanylate kinase WW and PDZ domain-containing protein 1-like</fullName>
    </submittedName>
</protein>
<evidence type="ECO:0000313" key="2">
    <source>
        <dbReference type="EMBL" id="KAK9406037.1"/>
    </source>
</evidence>
<gene>
    <name evidence="2" type="ORF">NXF25_004811</name>
</gene>
<keyword evidence="2" id="KW-0418">Kinase</keyword>
<comment type="caution">
    <text evidence="2">The sequence shown here is derived from an EMBL/GenBank/DDBJ whole genome shotgun (WGS) entry which is preliminary data.</text>
</comment>
<dbReference type="CDD" id="cd06730">
    <property type="entry name" value="PDZ0_MAGI-1_3-like"/>
    <property type="match status" value="1"/>
</dbReference>